<gene>
    <name evidence="2" type="ORF">CK503_04125</name>
</gene>
<protein>
    <recommendedName>
        <fullName evidence="1">IrrE N-terminal-like domain-containing protein</fullName>
    </recommendedName>
</protein>
<organism evidence="2 3">
    <name type="scientific">Fodinibius salipaludis</name>
    <dbReference type="NCBI Taxonomy" id="2032627"/>
    <lineage>
        <taxon>Bacteria</taxon>
        <taxon>Pseudomonadati</taxon>
        <taxon>Balneolota</taxon>
        <taxon>Balneolia</taxon>
        <taxon>Balneolales</taxon>
        <taxon>Balneolaceae</taxon>
        <taxon>Fodinibius</taxon>
    </lineage>
</organism>
<proteinExistence type="predicted"/>
<dbReference type="Pfam" id="PF06114">
    <property type="entry name" value="Peptidase_M78"/>
    <property type="match status" value="1"/>
</dbReference>
<dbReference type="InterPro" id="IPR052345">
    <property type="entry name" value="Rad_response_metalloprotease"/>
</dbReference>
<name>A0A2A2GDW9_9BACT</name>
<feature type="domain" description="IrrE N-terminal-like" evidence="1">
    <location>
        <begin position="60"/>
        <end position="161"/>
    </location>
</feature>
<dbReference type="AlphaFoldDB" id="A0A2A2GDW9"/>
<keyword evidence="3" id="KW-1185">Reference proteome</keyword>
<dbReference type="Gene3D" id="1.10.10.2910">
    <property type="match status" value="1"/>
</dbReference>
<dbReference type="OrthoDB" id="9794834at2"/>
<comment type="caution">
    <text evidence="2">The sequence shown here is derived from an EMBL/GenBank/DDBJ whole genome shotgun (WGS) entry which is preliminary data.</text>
</comment>
<dbReference type="InterPro" id="IPR010359">
    <property type="entry name" value="IrrE_HExxH"/>
</dbReference>
<sequence length="262" mass="30225">MLDESEIIKSTIHLREHVELSSNDKIDNIENLINQAGYELIKKDFQNDFSGFSKYAGGADYIIGFNTRHNWSTEFKRFTLAHELGHLNIPSHFSLLHQKSILVSSPGYYSIDTIEQEANIFAINLLAPPNIFKSKLDELSISFSSLKKLSSYYKISLEAAAIHMINLTDDDCSFVVSNSEREILYDIRSESFFKRHRHTTIKNNNVDNRSNVYTFTGNDDLIEESKLKYWYPSVQNDFTIEEHIFDLGYQNKIGTFITVDPN</sequence>
<dbReference type="EMBL" id="NSKE01000002">
    <property type="protein sequence ID" value="PAU95390.1"/>
    <property type="molecule type" value="Genomic_DNA"/>
</dbReference>
<dbReference type="RefSeq" id="WP_095605517.1">
    <property type="nucleotide sequence ID" value="NZ_NSKE01000002.1"/>
</dbReference>
<dbReference type="PANTHER" id="PTHR43236">
    <property type="entry name" value="ANTITOXIN HIGA1"/>
    <property type="match status" value="1"/>
</dbReference>
<accession>A0A2A2GDW9</accession>
<evidence type="ECO:0000259" key="1">
    <source>
        <dbReference type="Pfam" id="PF06114"/>
    </source>
</evidence>
<evidence type="ECO:0000313" key="3">
    <source>
        <dbReference type="Proteomes" id="UP000218831"/>
    </source>
</evidence>
<dbReference type="Proteomes" id="UP000218831">
    <property type="component" value="Unassembled WGS sequence"/>
</dbReference>
<dbReference type="PANTHER" id="PTHR43236:SF1">
    <property type="entry name" value="BLL7220 PROTEIN"/>
    <property type="match status" value="1"/>
</dbReference>
<reference evidence="2 3" key="1">
    <citation type="submission" date="2017-08" db="EMBL/GenBank/DDBJ databases">
        <title>Aliifodinibius alkalisoli sp. nov., isolated from saline alkaline soil.</title>
        <authorList>
            <person name="Liu D."/>
            <person name="Zhang G."/>
        </authorList>
    </citation>
    <scope>NUCLEOTIDE SEQUENCE [LARGE SCALE GENOMIC DNA]</scope>
    <source>
        <strain evidence="2 3">WN023</strain>
    </source>
</reference>
<evidence type="ECO:0000313" key="2">
    <source>
        <dbReference type="EMBL" id="PAU95390.1"/>
    </source>
</evidence>